<feature type="domain" description="Rhodanese" evidence="9">
    <location>
        <begin position="19"/>
        <end position="136"/>
    </location>
</feature>
<name>A0A1E3VPK0_9HYPH</name>
<evidence type="ECO:0000256" key="4">
    <source>
        <dbReference type="ARBA" id="ARBA00022737"/>
    </source>
</evidence>
<dbReference type="Proteomes" id="UP000094472">
    <property type="component" value="Unassembled WGS sequence"/>
</dbReference>
<evidence type="ECO:0000256" key="8">
    <source>
        <dbReference type="ARBA" id="ARBA00078354"/>
    </source>
</evidence>
<dbReference type="PROSITE" id="PS50206">
    <property type="entry name" value="RHODANESE_3"/>
    <property type="match status" value="2"/>
</dbReference>
<dbReference type="GO" id="GO:0004792">
    <property type="term" value="F:thiosulfate-cyanide sulfurtransferase activity"/>
    <property type="evidence" value="ECO:0007669"/>
    <property type="project" value="InterPro"/>
</dbReference>
<keyword evidence="4" id="KW-0677">Repeat</keyword>
<dbReference type="EC" id="2.8.1.2" evidence="6"/>
<dbReference type="InterPro" id="IPR036873">
    <property type="entry name" value="Rhodanese-like_dom_sf"/>
</dbReference>
<comment type="caution">
    <text evidence="10">The sequence shown here is derived from an EMBL/GenBank/DDBJ whole genome shotgun (WGS) entry which is preliminary data.</text>
</comment>
<proteinExistence type="predicted"/>
<evidence type="ECO:0000313" key="10">
    <source>
        <dbReference type="EMBL" id="ODR95449.1"/>
    </source>
</evidence>
<dbReference type="FunFam" id="3.40.250.10:FF:000015">
    <property type="entry name" value="Sulfurtransferase"/>
    <property type="match status" value="1"/>
</dbReference>
<dbReference type="PANTHER" id="PTHR11364">
    <property type="entry name" value="THIOSULFATE SULFERTANSFERASE"/>
    <property type="match status" value="1"/>
</dbReference>
<dbReference type="GO" id="GO:0005737">
    <property type="term" value="C:cytoplasm"/>
    <property type="evidence" value="ECO:0007669"/>
    <property type="project" value="UniProtKB-SubCell"/>
</dbReference>
<evidence type="ECO:0000256" key="2">
    <source>
        <dbReference type="ARBA" id="ARBA00022490"/>
    </source>
</evidence>
<dbReference type="InterPro" id="IPR001763">
    <property type="entry name" value="Rhodanese-like_dom"/>
</dbReference>
<dbReference type="PROSITE" id="PS00380">
    <property type="entry name" value="RHODANESE_1"/>
    <property type="match status" value="1"/>
</dbReference>
<dbReference type="EMBL" id="LPWF01000034">
    <property type="protein sequence ID" value="ODR95449.1"/>
    <property type="molecule type" value="Genomic_DNA"/>
</dbReference>
<dbReference type="SMART" id="SM00450">
    <property type="entry name" value="RHOD"/>
    <property type="match status" value="2"/>
</dbReference>
<gene>
    <name evidence="10" type="primary">sseA</name>
    <name evidence="10" type="ORF">AUC69_02650</name>
</gene>
<keyword evidence="2" id="KW-0963">Cytoplasm</keyword>
<dbReference type="CDD" id="cd01449">
    <property type="entry name" value="TST_Repeat_2"/>
    <property type="match status" value="1"/>
</dbReference>
<evidence type="ECO:0000256" key="1">
    <source>
        <dbReference type="ARBA" id="ARBA00004496"/>
    </source>
</evidence>
<dbReference type="OrthoDB" id="9781034at2"/>
<dbReference type="InterPro" id="IPR001307">
    <property type="entry name" value="Thiosulphate_STrfase_CS"/>
</dbReference>
<comment type="subcellular location">
    <subcellularLocation>
        <location evidence="1">Cytoplasm</location>
    </subcellularLocation>
</comment>
<keyword evidence="11" id="KW-1185">Reference proteome</keyword>
<dbReference type="Gene3D" id="3.40.250.10">
    <property type="entry name" value="Rhodanese-like domain"/>
    <property type="match status" value="2"/>
</dbReference>
<evidence type="ECO:0000313" key="11">
    <source>
        <dbReference type="Proteomes" id="UP000094472"/>
    </source>
</evidence>
<dbReference type="RefSeq" id="WP_069442710.1">
    <property type="nucleotide sequence ID" value="NZ_LPWF01000034.1"/>
</dbReference>
<dbReference type="STRING" id="1774969.AUC69_02650"/>
<keyword evidence="3 10" id="KW-0808">Transferase</keyword>
<comment type="catalytic activity">
    <reaction evidence="5">
        <text>2-oxo-3-sulfanylpropanoate + [thioredoxin]-dithiol = [thioredoxin]-disulfide + hydrogen sulfide + pyruvate + H(+)</text>
        <dbReference type="Rhea" id="RHEA:21740"/>
        <dbReference type="Rhea" id="RHEA-COMP:10698"/>
        <dbReference type="Rhea" id="RHEA-COMP:10700"/>
        <dbReference type="ChEBI" id="CHEBI:15361"/>
        <dbReference type="ChEBI" id="CHEBI:15378"/>
        <dbReference type="ChEBI" id="CHEBI:29919"/>
        <dbReference type="ChEBI" id="CHEBI:29950"/>
        <dbReference type="ChEBI" id="CHEBI:50058"/>
        <dbReference type="ChEBI" id="CHEBI:57678"/>
        <dbReference type="EC" id="2.8.1.2"/>
    </reaction>
    <physiologicalReaction direction="left-to-right" evidence="5">
        <dbReference type="Rhea" id="RHEA:21741"/>
    </physiologicalReaction>
</comment>
<evidence type="ECO:0000256" key="5">
    <source>
        <dbReference type="ARBA" id="ARBA00051793"/>
    </source>
</evidence>
<feature type="domain" description="Rhodanese" evidence="9">
    <location>
        <begin position="167"/>
        <end position="281"/>
    </location>
</feature>
<dbReference type="CDD" id="cd01448">
    <property type="entry name" value="TST_Repeat_1"/>
    <property type="match status" value="1"/>
</dbReference>
<evidence type="ECO:0000256" key="6">
    <source>
        <dbReference type="ARBA" id="ARBA00066832"/>
    </source>
</evidence>
<dbReference type="GO" id="GO:0016784">
    <property type="term" value="F:3-mercaptopyruvate sulfurtransferase activity"/>
    <property type="evidence" value="ECO:0007669"/>
    <property type="project" value="UniProtKB-EC"/>
</dbReference>
<dbReference type="Pfam" id="PF00581">
    <property type="entry name" value="Rhodanese"/>
    <property type="match status" value="2"/>
</dbReference>
<dbReference type="InterPro" id="IPR045078">
    <property type="entry name" value="TST/MPST-like"/>
</dbReference>
<keyword evidence="10" id="KW-0670">Pyruvate</keyword>
<evidence type="ECO:0000256" key="3">
    <source>
        <dbReference type="ARBA" id="ARBA00022679"/>
    </source>
</evidence>
<dbReference type="PANTHER" id="PTHR11364:SF27">
    <property type="entry name" value="SULFURTRANSFERASE"/>
    <property type="match status" value="1"/>
</dbReference>
<organism evidence="10 11">
    <name type="scientific">Methyloceanibacter superfactus</name>
    <dbReference type="NCBI Taxonomy" id="1774969"/>
    <lineage>
        <taxon>Bacteria</taxon>
        <taxon>Pseudomonadati</taxon>
        <taxon>Pseudomonadota</taxon>
        <taxon>Alphaproteobacteria</taxon>
        <taxon>Hyphomicrobiales</taxon>
        <taxon>Hyphomicrobiaceae</taxon>
        <taxon>Methyloceanibacter</taxon>
    </lineage>
</organism>
<protein>
    <recommendedName>
        <fullName evidence="7">3-mercaptopyruvate sulfurtransferase</fullName>
        <ecNumber evidence="6">2.8.1.2</ecNumber>
    </recommendedName>
    <alternativeName>
        <fullName evidence="8">Rhodanese-like protein</fullName>
    </alternativeName>
</protein>
<sequence>MSTPKTWLIETDELERELDAPDFVIIDATWYMPGEGKDARAEYLAEHIPGAIFFDIDEIVDSKSALPHMLPPPEKFSSRMRAMGIGDGQRVVVYDRHGMFSAPRVWWMFRVMGADDVSVLNGGLPKWKAEGRPLMTGEPAPRTTRHFTARRNLDLVRDLDDMKALIQDRSAAIVDARSPERFAGNAPEPRQGLRAGHIPGSQNVPFGQLLNADGTLKSPDELNKVFEAAGVDPHKPVVTSCGSGITACVLALALSEAGHRRTSVYDGSWAEWGANESLPIETS</sequence>
<evidence type="ECO:0000259" key="9">
    <source>
        <dbReference type="PROSITE" id="PS50206"/>
    </source>
</evidence>
<dbReference type="FunFam" id="3.40.250.10:FF:000001">
    <property type="entry name" value="Sulfurtransferase"/>
    <property type="match status" value="1"/>
</dbReference>
<reference evidence="10 11" key="1">
    <citation type="journal article" date="2016" name="Environ. Microbiol.">
        <title>New Methyloceanibacter diversity from North Sea sediments includes methanotroph containing solely the soluble methane monooxygenase.</title>
        <authorList>
            <person name="Vekeman B."/>
            <person name="Kerckhof F.M."/>
            <person name="Cremers G."/>
            <person name="de Vos P."/>
            <person name="Vandamme P."/>
            <person name="Boon N."/>
            <person name="Op den Camp H.J."/>
            <person name="Heylen K."/>
        </authorList>
    </citation>
    <scope>NUCLEOTIDE SEQUENCE [LARGE SCALE GENOMIC DNA]</scope>
    <source>
        <strain evidence="10 11">R-67175</strain>
    </source>
</reference>
<evidence type="ECO:0000256" key="7">
    <source>
        <dbReference type="ARBA" id="ARBA00070833"/>
    </source>
</evidence>
<dbReference type="NCBIfam" id="NF008557">
    <property type="entry name" value="PRK11493.1"/>
    <property type="match status" value="1"/>
</dbReference>
<dbReference type="AlphaFoldDB" id="A0A1E3VPK0"/>
<accession>A0A1E3VPK0</accession>
<dbReference type="SUPFAM" id="SSF52821">
    <property type="entry name" value="Rhodanese/Cell cycle control phosphatase"/>
    <property type="match status" value="2"/>
</dbReference>